<evidence type="ECO:0000313" key="4">
    <source>
        <dbReference type="EMBL" id="KAK6316765.1"/>
    </source>
</evidence>
<name>A0AAN8M1Q0_9TELE</name>
<reference evidence="4 5" key="1">
    <citation type="submission" date="2021-04" db="EMBL/GenBank/DDBJ databases">
        <authorList>
            <person name="De Guttry C."/>
            <person name="Zahm M."/>
            <person name="Klopp C."/>
            <person name="Cabau C."/>
            <person name="Louis A."/>
            <person name="Berthelot C."/>
            <person name="Parey E."/>
            <person name="Roest Crollius H."/>
            <person name="Montfort J."/>
            <person name="Robinson-Rechavi M."/>
            <person name="Bucao C."/>
            <person name="Bouchez O."/>
            <person name="Gislard M."/>
            <person name="Lluch J."/>
            <person name="Milhes M."/>
            <person name="Lampietro C."/>
            <person name="Lopez Roques C."/>
            <person name="Donnadieu C."/>
            <person name="Braasch I."/>
            <person name="Desvignes T."/>
            <person name="Postlethwait J."/>
            <person name="Bobe J."/>
            <person name="Wedekind C."/>
            <person name="Guiguen Y."/>
        </authorList>
    </citation>
    <scope>NUCLEOTIDE SEQUENCE [LARGE SCALE GENOMIC DNA]</scope>
    <source>
        <strain evidence="4">Cs_M1</strain>
        <tissue evidence="4">Blood</tissue>
    </source>
</reference>
<evidence type="ECO:0000313" key="5">
    <source>
        <dbReference type="Proteomes" id="UP001356427"/>
    </source>
</evidence>
<sequence>MIMGPLCFSRPPRILALLLVATLAGGILSLCLVCDGATLPNPTQDAAHTEGPVADTMAVTELSEPGSETENTSLSTDVPNDVPVEEDGLVVEEGVVEEWGLVVQQQPDKEKAMAGDDVVFSCLLSGGDPEGMGVQWVVHGHKERHTILEGNQMSKDAFAGRAFLSGNPTAGDFSMMLRNVSRVDRGIYHCLLTPHNGGEWDQAQHP</sequence>
<dbReference type="AlphaFoldDB" id="A0AAN8M1Q0"/>
<dbReference type="Proteomes" id="UP001356427">
    <property type="component" value="Unassembled WGS sequence"/>
</dbReference>
<evidence type="ECO:0000259" key="3">
    <source>
        <dbReference type="PROSITE" id="PS50835"/>
    </source>
</evidence>
<dbReference type="InterPro" id="IPR036179">
    <property type="entry name" value="Ig-like_dom_sf"/>
</dbReference>
<feature type="signal peptide" evidence="2">
    <location>
        <begin position="1"/>
        <end position="29"/>
    </location>
</feature>
<comment type="caution">
    <text evidence="4">The sequence shown here is derived from an EMBL/GenBank/DDBJ whole genome shotgun (WGS) entry which is preliminary data.</text>
</comment>
<proteinExistence type="predicted"/>
<evidence type="ECO:0000256" key="1">
    <source>
        <dbReference type="SAM" id="MobiDB-lite"/>
    </source>
</evidence>
<accession>A0AAN8M1Q0</accession>
<protein>
    <recommendedName>
        <fullName evidence="3">Ig-like domain-containing protein</fullName>
    </recommendedName>
</protein>
<dbReference type="SUPFAM" id="SSF48726">
    <property type="entry name" value="Immunoglobulin"/>
    <property type="match status" value="1"/>
</dbReference>
<feature type="chain" id="PRO_5042941773" description="Ig-like domain-containing protein" evidence="2">
    <location>
        <begin position="30"/>
        <end position="206"/>
    </location>
</feature>
<feature type="compositionally biased region" description="Polar residues" evidence="1">
    <location>
        <begin position="66"/>
        <end position="78"/>
    </location>
</feature>
<feature type="region of interest" description="Disordered" evidence="1">
    <location>
        <begin position="62"/>
        <end position="82"/>
    </location>
</feature>
<feature type="domain" description="Ig-like" evidence="3">
    <location>
        <begin position="79"/>
        <end position="190"/>
    </location>
</feature>
<dbReference type="InterPro" id="IPR013783">
    <property type="entry name" value="Ig-like_fold"/>
</dbReference>
<gene>
    <name evidence="4" type="ORF">J4Q44_G00121650</name>
</gene>
<dbReference type="Gene3D" id="2.60.40.10">
    <property type="entry name" value="Immunoglobulins"/>
    <property type="match status" value="1"/>
</dbReference>
<keyword evidence="5" id="KW-1185">Reference proteome</keyword>
<keyword evidence="2" id="KW-0732">Signal</keyword>
<dbReference type="Pfam" id="PF07686">
    <property type="entry name" value="V-set"/>
    <property type="match status" value="1"/>
</dbReference>
<evidence type="ECO:0000256" key="2">
    <source>
        <dbReference type="SAM" id="SignalP"/>
    </source>
</evidence>
<organism evidence="4 5">
    <name type="scientific">Coregonus suidteri</name>
    <dbReference type="NCBI Taxonomy" id="861788"/>
    <lineage>
        <taxon>Eukaryota</taxon>
        <taxon>Metazoa</taxon>
        <taxon>Chordata</taxon>
        <taxon>Craniata</taxon>
        <taxon>Vertebrata</taxon>
        <taxon>Euteleostomi</taxon>
        <taxon>Actinopterygii</taxon>
        <taxon>Neopterygii</taxon>
        <taxon>Teleostei</taxon>
        <taxon>Protacanthopterygii</taxon>
        <taxon>Salmoniformes</taxon>
        <taxon>Salmonidae</taxon>
        <taxon>Coregoninae</taxon>
        <taxon>Coregonus</taxon>
    </lineage>
</organism>
<dbReference type="PROSITE" id="PS50835">
    <property type="entry name" value="IG_LIKE"/>
    <property type="match status" value="1"/>
</dbReference>
<dbReference type="InterPro" id="IPR013106">
    <property type="entry name" value="Ig_V-set"/>
</dbReference>
<dbReference type="EMBL" id="JAGTTL010000010">
    <property type="protein sequence ID" value="KAK6316765.1"/>
    <property type="molecule type" value="Genomic_DNA"/>
</dbReference>
<dbReference type="InterPro" id="IPR007110">
    <property type="entry name" value="Ig-like_dom"/>
</dbReference>